<reference evidence="7" key="2">
    <citation type="submission" date="2020-09" db="EMBL/GenBank/DDBJ databases">
        <authorList>
            <person name="Sun Q."/>
            <person name="Zhou Y."/>
        </authorList>
    </citation>
    <scope>NUCLEOTIDE SEQUENCE</scope>
    <source>
        <strain evidence="7">CGMCC 1.16067</strain>
    </source>
</reference>
<dbReference type="GO" id="GO:0019563">
    <property type="term" value="P:glycerol catabolic process"/>
    <property type="evidence" value="ECO:0007669"/>
    <property type="project" value="TreeGrafter"/>
</dbReference>
<dbReference type="Gene3D" id="3.40.50.10440">
    <property type="entry name" value="Dihydroxyacetone kinase, domain 1"/>
    <property type="match status" value="1"/>
</dbReference>
<dbReference type="InterPro" id="IPR004006">
    <property type="entry name" value="DhaK_dom"/>
</dbReference>
<dbReference type="PANTHER" id="PTHR28629:SF4">
    <property type="entry name" value="TRIOKINASE_FMN CYCLASE"/>
    <property type="match status" value="1"/>
</dbReference>
<keyword evidence="2" id="KW-0547">Nucleotide-binding</keyword>
<reference evidence="7" key="1">
    <citation type="journal article" date="2014" name="Int. J. Syst. Evol. Microbiol.">
        <title>Complete genome sequence of Corynebacterium casei LMG S-19264T (=DSM 44701T), isolated from a smear-ripened cheese.</title>
        <authorList>
            <consortium name="US DOE Joint Genome Institute (JGI-PGF)"/>
            <person name="Walter F."/>
            <person name="Albersmeier A."/>
            <person name="Kalinowski J."/>
            <person name="Ruckert C."/>
        </authorList>
    </citation>
    <scope>NUCLEOTIDE SEQUENCE</scope>
    <source>
        <strain evidence="7">CGMCC 1.16067</strain>
    </source>
</reference>
<keyword evidence="1" id="KW-0808">Transferase</keyword>
<evidence type="ECO:0000259" key="6">
    <source>
        <dbReference type="PROSITE" id="PS51481"/>
    </source>
</evidence>
<keyword evidence="4" id="KW-0067">ATP-binding</keyword>
<evidence type="ECO:0000313" key="8">
    <source>
        <dbReference type="Proteomes" id="UP000649179"/>
    </source>
</evidence>
<dbReference type="SUPFAM" id="SSF82549">
    <property type="entry name" value="DAK1/DegV-like"/>
    <property type="match status" value="1"/>
</dbReference>
<dbReference type="Pfam" id="PF02734">
    <property type="entry name" value="Dak2"/>
    <property type="match status" value="1"/>
</dbReference>
<evidence type="ECO:0000256" key="2">
    <source>
        <dbReference type="ARBA" id="ARBA00022741"/>
    </source>
</evidence>
<feature type="domain" description="DhaL" evidence="5">
    <location>
        <begin position="348"/>
        <end position="539"/>
    </location>
</feature>
<dbReference type="PANTHER" id="PTHR28629">
    <property type="entry name" value="TRIOKINASE/FMN CYCLASE"/>
    <property type="match status" value="1"/>
</dbReference>
<dbReference type="SUPFAM" id="SSF101473">
    <property type="entry name" value="DhaL-like"/>
    <property type="match status" value="1"/>
</dbReference>
<dbReference type="GO" id="GO:0005524">
    <property type="term" value="F:ATP binding"/>
    <property type="evidence" value="ECO:0007669"/>
    <property type="project" value="UniProtKB-KW"/>
</dbReference>
<dbReference type="GO" id="GO:0005829">
    <property type="term" value="C:cytosol"/>
    <property type="evidence" value="ECO:0007669"/>
    <property type="project" value="TreeGrafter"/>
</dbReference>
<dbReference type="Gene3D" id="3.30.1180.20">
    <property type="entry name" value="Dihydroxyacetone kinase, domain 2"/>
    <property type="match status" value="1"/>
</dbReference>
<dbReference type="Proteomes" id="UP000649179">
    <property type="component" value="Unassembled WGS sequence"/>
</dbReference>
<gene>
    <name evidence="7" type="ORF">GCM10011519_14780</name>
</gene>
<protein>
    <submittedName>
        <fullName evidence="7">Dihydroxyacetone kinase family protein</fullName>
    </submittedName>
</protein>
<keyword evidence="3 7" id="KW-0418">Kinase</keyword>
<evidence type="ECO:0000256" key="4">
    <source>
        <dbReference type="ARBA" id="ARBA00022840"/>
    </source>
</evidence>
<sequence length="560" mass="57280">MTRSFLARDRSPSSYALEGVALTSGGTTATSVEPAYAWATDPDPGRVVALVSGGGAGHEPMHAGFVGRGGLDAAVPGEVFTSPHNGQLYAAGREVARAGGVLHVVKNYTGDRINFHIAAERLRAEGIEVEEVVVDDDLGSDDAEVGRRGTGATVVVEKVLGAAADTGADLTTLAALGRRVVERSRTLAVASGAHHAPGDGNPAFTLDDGELEYGVGIHGERAASTATDEGLDVLVERMAGALHEALPVGQDGVLVLVNGLGAVSNLELLHVAGLAHAALTDRGVRVRCVTAGTFVSALDMRGFSLTLTAAEEDWLQHWYAGHATTGLPRPVPLGEVTRREPDPGTGSAGSSPWLGALAERFAQLRPALDRLDQHAGDGDLGTNLAGGTAAAARAGVAGDLPADLRVLADAFLDSVGGSSGPLFGLVLRHAAAALAQDGDDPARALADGLRAGLDAVREAGGAEIGDRTLLDALGPASYDKDRPRRHLDAAAVSAALEGARRTSDLRARRGRASYLGDRALGRPDPGAVGLAALLLALHEAVTGAEDAALRADLDGLLREE</sequence>
<comment type="caution">
    <text evidence="7">The sequence shown here is derived from an EMBL/GenBank/DDBJ whole genome shotgun (WGS) entry which is preliminary data.</text>
</comment>
<dbReference type="GO" id="GO:0004371">
    <property type="term" value="F:glycerone kinase activity"/>
    <property type="evidence" value="ECO:0007669"/>
    <property type="project" value="InterPro"/>
</dbReference>
<dbReference type="InterPro" id="IPR050861">
    <property type="entry name" value="Dihydroxyacetone_Kinase"/>
</dbReference>
<dbReference type="InterPro" id="IPR036117">
    <property type="entry name" value="DhaL_dom_sf"/>
</dbReference>
<evidence type="ECO:0000313" key="7">
    <source>
        <dbReference type="EMBL" id="GGF41993.1"/>
    </source>
</evidence>
<dbReference type="Pfam" id="PF02733">
    <property type="entry name" value="Dak1"/>
    <property type="match status" value="1"/>
</dbReference>
<dbReference type="PROSITE" id="PS51481">
    <property type="entry name" value="DHAK"/>
    <property type="match status" value="1"/>
</dbReference>
<keyword evidence="8" id="KW-1185">Reference proteome</keyword>
<proteinExistence type="predicted"/>
<dbReference type="PROSITE" id="PS51480">
    <property type="entry name" value="DHAL"/>
    <property type="match status" value="1"/>
</dbReference>
<dbReference type="InterPro" id="IPR004007">
    <property type="entry name" value="DhaL_dom"/>
</dbReference>
<dbReference type="EMBL" id="BMKQ01000001">
    <property type="protein sequence ID" value="GGF41993.1"/>
    <property type="molecule type" value="Genomic_DNA"/>
</dbReference>
<evidence type="ECO:0000256" key="3">
    <source>
        <dbReference type="ARBA" id="ARBA00022777"/>
    </source>
</evidence>
<feature type="domain" description="DhaK" evidence="6">
    <location>
        <begin position="8"/>
        <end position="327"/>
    </location>
</feature>
<evidence type="ECO:0000259" key="5">
    <source>
        <dbReference type="PROSITE" id="PS51480"/>
    </source>
</evidence>
<dbReference type="AlphaFoldDB" id="A0A917BGY9"/>
<accession>A0A917BGY9</accession>
<name>A0A917BGY9_9ACTN</name>
<dbReference type="RefSeq" id="WP_188779196.1">
    <property type="nucleotide sequence ID" value="NZ_BMKQ01000001.1"/>
</dbReference>
<evidence type="ECO:0000256" key="1">
    <source>
        <dbReference type="ARBA" id="ARBA00022679"/>
    </source>
</evidence>
<organism evidence="7 8">
    <name type="scientific">Marmoricola endophyticus</name>
    <dbReference type="NCBI Taxonomy" id="2040280"/>
    <lineage>
        <taxon>Bacteria</taxon>
        <taxon>Bacillati</taxon>
        <taxon>Actinomycetota</taxon>
        <taxon>Actinomycetes</taxon>
        <taxon>Propionibacteriales</taxon>
        <taxon>Nocardioidaceae</taxon>
        <taxon>Marmoricola</taxon>
    </lineage>
</organism>
<dbReference type="FunFam" id="3.40.50.10440:FF:000001">
    <property type="entry name" value="Dihydroxyacetone kinase, DhaK subunit"/>
    <property type="match status" value="1"/>
</dbReference>
<dbReference type="Gene3D" id="1.25.40.340">
    <property type="match status" value="1"/>
</dbReference>
<dbReference type="SMART" id="SM01120">
    <property type="entry name" value="Dak2"/>
    <property type="match status" value="1"/>
</dbReference>